<dbReference type="WBParaSite" id="nRc.2.0.1.t13861-RA">
    <property type="protein sequence ID" value="nRc.2.0.1.t13861-RA"/>
    <property type="gene ID" value="nRc.2.0.1.g13861"/>
</dbReference>
<reference evidence="2" key="1">
    <citation type="submission" date="2022-11" db="UniProtKB">
        <authorList>
            <consortium name="WormBaseParasite"/>
        </authorList>
    </citation>
    <scope>IDENTIFICATION</scope>
</reference>
<keyword evidence="1" id="KW-1185">Reference proteome</keyword>
<evidence type="ECO:0000313" key="1">
    <source>
        <dbReference type="Proteomes" id="UP000887565"/>
    </source>
</evidence>
<sequence>MYGDFKLNFTLNFTINVQFQRQSLISHVDFHGEYAEFESSFTSFRFGLTLVSLIHFLVEITNSIVPTEDNVMKNLIHCGSWKSSDSLRSIYKRTARTYR</sequence>
<evidence type="ECO:0000313" key="2">
    <source>
        <dbReference type="WBParaSite" id="nRc.2.0.1.t13861-RA"/>
    </source>
</evidence>
<protein>
    <submittedName>
        <fullName evidence="2">Uncharacterized protein</fullName>
    </submittedName>
</protein>
<accession>A0A915IIG8</accession>
<dbReference type="Proteomes" id="UP000887565">
    <property type="component" value="Unplaced"/>
</dbReference>
<proteinExistence type="predicted"/>
<organism evidence="1 2">
    <name type="scientific">Romanomermis culicivorax</name>
    <name type="common">Nematode worm</name>
    <dbReference type="NCBI Taxonomy" id="13658"/>
    <lineage>
        <taxon>Eukaryota</taxon>
        <taxon>Metazoa</taxon>
        <taxon>Ecdysozoa</taxon>
        <taxon>Nematoda</taxon>
        <taxon>Enoplea</taxon>
        <taxon>Dorylaimia</taxon>
        <taxon>Mermithida</taxon>
        <taxon>Mermithoidea</taxon>
        <taxon>Mermithidae</taxon>
        <taxon>Romanomermis</taxon>
    </lineage>
</organism>
<name>A0A915IIG8_ROMCU</name>
<dbReference type="AlphaFoldDB" id="A0A915IIG8"/>